<evidence type="ECO:0000256" key="1">
    <source>
        <dbReference type="SAM" id="MobiDB-lite"/>
    </source>
</evidence>
<feature type="region of interest" description="Disordered" evidence="1">
    <location>
        <begin position="198"/>
        <end position="258"/>
    </location>
</feature>
<dbReference type="InterPro" id="IPR036322">
    <property type="entry name" value="WD40_repeat_dom_sf"/>
</dbReference>
<sequence>MYFTDRLFLFITDVVIDGKQVYFLLENATVYHLNKKKEIFLFKTMPEKISIKNHHILYIENYQIFVYNIKTKKTEKFNQKLPSEVECISFNKKIAISCYNGEILIFNENFEFIEKIKICESRIPVVLQSDNKIYAISENGTIAVYIDGKVKTKHIKTHFSSMTIRPINKKRNSLCEEVLEKQENLTKQLAKRLSLKNTTTSSDNHSFMNKSSNISEEQENESVNTVTTEDCESGTNNNSNISEEQENESVNTVTTEDCESGINNNSNILGDCKSGIDNNSNILGDCESKKGINMLQRHNLMISSDVESSTETISEEDDRSNEQIEIIVGDFNGYLYFFNQETLEYKKRYTSSCSIEFLIYTDFLYCITEGFVRKINENGDTKIYGTVCSQPIKIFRFNNKMFCLNYWIGILPLVDRKDDLYDKIMMKQQQTKKLKQ</sequence>
<accession>A0A0R0LZQ4</accession>
<dbReference type="InterPro" id="IPR015943">
    <property type="entry name" value="WD40/YVTN_repeat-like_dom_sf"/>
</dbReference>
<dbReference type="SUPFAM" id="SSF50978">
    <property type="entry name" value="WD40 repeat-like"/>
    <property type="match status" value="1"/>
</dbReference>
<evidence type="ECO:0000313" key="2">
    <source>
        <dbReference type="EMBL" id="KRH92687.1"/>
    </source>
</evidence>
<dbReference type="Gene3D" id="2.130.10.10">
    <property type="entry name" value="YVTN repeat-like/Quinoprotein amine dehydrogenase"/>
    <property type="match status" value="1"/>
</dbReference>
<dbReference type="AlphaFoldDB" id="A0A0R0LZQ4"/>
<gene>
    <name evidence="2" type="ORF">M153_3533000306</name>
</gene>
<keyword evidence="3" id="KW-1185">Reference proteome</keyword>
<evidence type="ECO:0000313" key="3">
    <source>
        <dbReference type="Proteomes" id="UP000051530"/>
    </source>
</evidence>
<comment type="caution">
    <text evidence="2">The sequence shown here is derived from an EMBL/GenBank/DDBJ whole genome shotgun (WGS) entry which is preliminary data.</text>
</comment>
<organism evidence="2 3">
    <name type="scientific">Pseudoloma neurophilia</name>
    <dbReference type="NCBI Taxonomy" id="146866"/>
    <lineage>
        <taxon>Eukaryota</taxon>
        <taxon>Fungi</taxon>
        <taxon>Fungi incertae sedis</taxon>
        <taxon>Microsporidia</taxon>
        <taxon>Pseudoloma</taxon>
    </lineage>
</organism>
<proteinExistence type="predicted"/>
<dbReference type="Proteomes" id="UP000051530">
    <property type="component" value="Unassembled WGS sequence"/>
</dbReference>
<feature type="compositionally biased region" description="Polar residues" evidence="1">
    <location>
        <begin position="198"/>
        <end position="208"/>
    </location>
</feature>
<dbReference type="VEuPathDB" id="MicrosporidiaDB:M153_3533000306"/>
<protein>
    <submittedName>
        <fullName evidence="2">Putative WD40/YVTN repeat-like-containing domain, WD40 repeat-like-containing domain protein</fullName>
    </submittedName>
</protein>
<name>A0A0R0LZQ4_9MICR</name>
<dbReference type="EMBL" id="LGUB01000751">
    <property type="protein sequence ID" value="KRH92687.1"/>
    <property type="molecule type" value="Genomic_DNA"/>
</dbReference>
<reference evidence="2 3" key="1">
    <citation type="submission" date="2015-07" db="EMBL/GenBank/DDBJ databases">
        <title>The genome of Pseudoloma neurophilia, a relevant intracellular parasite of the zebrafish.</title>
        <authorList>
            <person name="Ndikumana S."/>
            <person name="Pelin A."/>
            <person name="Sanders J."/>
            <person name="Corradi N."/>
        </authorList>
    </citation>
    <scope>NUCLEOTIDE SEQUENCE [LARGE SCALE GENOMIC DNA]</scope>
    <source>
        <strain evidence="2 3">MK1</strain>
    </source>
</reference>
<dbReference type="OrthoDB" id="2306at2759"/>